<dbReference type="SUPFAM" id="SSF55729">
    <property type="entry name" value="Acyl-CoA N-acyltransferases (Nat)"/>
    <property type="match status" value="1"/>
</dbReference>
<protein>
    <submittedName>
        <fullName evidence="1">N-acetyltransferase</fullName>
    </submittedName>
</protein>
<dbReference type="PANTHER" id="PTHR47017">
    <property type="entry name" value="ACYL-COA"/>
    <property type="match status" value="1"/>
</dbReference>
<sequence length="395" mass="44864">MGTICRNSDLAVEIKTVTDIHQIGQAQWDKCAGFDNPFVSFAFLSAMEDSGSTTAETGWQPFHLVAEDETGDVIGIVPLYVKGHSYGEYVFDWSWAEAYERAGGRYYPKLQSAVPFSPVPGPRLLVAKDHPDPDSVRNALISGMTILPEKLGMATLHVTFCSGDESQLMEQAGFLARTGMQYHWRNRDYQSFDDFLGALNSRKRKNLRKERKQVLEAGYSFKALRGNDLKADHWDRFYNFYRDTSDRKWGQAYLTRDFFDLLHDRMRDRTVLVCAFNDGEMVAGALNLIGSETLYGRNWGTIDRTPLLHFETCYYQAIDIAIEHGLKTVEAGAQGEHKIQRGYEPVITHSAHLIADPGLKRAVAQFLTQERNHISQDRDYILSEHSPYRKEPSAS</sequence>
<dbReference type="PANTHER" id="PTHR47017:SF1">
    <property type="entry name" value="ACYL-COA"/>
    <property type="match status" value="1"/>
</dbReference>
<reference evidence="1 2" key="1">
    <citation type="submission" date="2018-08" db="EMBL/GenBank/DDBJ databases">
        <title>Complete genome sequence of type strain Thalassospira indica MCCC 1A01103T, isolated from isolated from deep seawater of the Indian Ocean.</title>
        <authorList>
            <person name="Liu Y."/>
        </authorList>
    </citation>
    <scope>NUCLEOTIDE SEQUENCE [LARGE SCALE GENOMIC DNA]</scope>
    <source>
        <strain evidence="1 2">PB8BT</strain>
    </source>
</reference>
<name>A0ABN5NI67_9PROT</name>
<evidence type="ECO:0000313" key="1">
    <source>
        <dbReference type="EMBL" id="AXO15374.1"/>
    </source>
</evidence>
<proteinExistence type="predicted"/>
<keyword evidence="2" id="KW-1185">Reference proteome</keyword>
<dbReference type="InterPro" id="IPR007434">
    <property type="entry name" value="FemAB-like"/>
</dbReference>
<dbReference type="Gene3D" id="3.40.630.30">
    <property type="match status" value="1"/>
</dbReference>
<gene>
    <name evidence="1" type="ORF">DY252_14940</name>
</gene>
<dbReference type="Proteomes" id="UP000256971">
    <property type="component" value="Chromosome"/>
</dbReference>
<accession>A0ABN5NI67</accession>
<organism evidence="1 2">
    <name type="scientific">Thalassospira indica</name>
    <dbReference type="NCBI Taxonomy" id="1891279"/>
    <lineage>
        <taxon>Bacteria</taxon>
        <taxon>Pseudomonadati</taxon>
        <taxon>Pseudomonadota</taxon>
        <taxon>Alphaproteobacteria</taxon>
        <taxon>Rhodospirillales</taxon>
        <taxon>Thalassospiraceae</taxon>
        <taxon>Thalassospira</taxon>
    </lineage>
</organism>
<dbReference type="EMBL" id="CP031555">
    <property type="protein sequence ID" value="AXO15374.1"/>
    <property type="molecule type" value="Genomic_DNA"/>
</dbReference>
<dbReference type="InterPro" id="IPR016181">
    <property type="entry name" value="Acyl_CoA_acyltransferase"/>
</dbReference>
<evidence type="ECO:0000313" key="2">
    <source>
        <dbReference type="Proteomes" id="UP000256971"/>
    </source>
</evidence>
<dbReference type="Pfam" id="PF04339">
    <property type="entry name" value="FemAB_like"/>
    <property type="match status" value="1"/>
</dbReference>